<gene>
    <name evidence="2" type="ORF">CHLNCDRAFT_52576</name>
</gene>
<name>E1ZFY5_CHLVA</name>
<dbReference type="Proteomes" id="UP000008141">
    <property type="component" value="Unassembled WGS sequence"/>
</dbReference>
<protein>
    <submittedName>
        <fullName evidence="2">Uncharacterized protein</fullName>
    </submittedName>
</protein>
<dbReference type="AlphaFoldDB" id="E1ZFY5"/>
<evidence type="ECO:0000256" key="1">
    <source>
        <dbReference type="SAM" id="MobiDB-lite"/>
    </source>
</evidence>
<feature type="compositionally biased region" description="Basic and acidic residues" evidence="1">
    <location>
        <begin position="92"/>
        <end position="105"/>
    </location>
</feature>
<accession>E1ZFY5</accession>
<organism evidence="3">
    <name type="scientific">Chlorella variabilis</name>
    <name type="common">Green alga</name>
    <dbReference type="NCBI Taxonomy" id="554065"/>
    <lineage>
        <taxon>Eukaryota</taxon>
        <taxon>Viridiplantae</taxon>
        <taxon>Chlorophyta</taxon>
        <taxon>core chlorophytes</taxon>
        <taxon>Trebouxiophyceae</taxon>
        <taxon>Chlorellales</taxon>
        <taxon>Chlorellaceae</taxon>
        <taxon>Chlorella clade</taxon>
        <taxon>Chlorella</taxon>
    </lineage>
</organism>
<dbReference type="KEGG" id="cvr:CHLNCDRAFT_52576"/>
<feature type="compositionally biased region" description="Low complexity" evidence="1">
    <location>
        <begin position="241"/>
        <end position="258"/>
    </location>
</feature>
<reference evidence="2 3" key="1">
    <citation type="journal article" date="2010" name="Plant Cell">
        <title>The Chlorella variabilis NC64A genome reveals adaptation to photosymbiosis, coevolution with viruses, and cryptic sex.</title>
        <authorList>
            <person name="Blanc G."/>
            <person name="Duncan G."/>
            <person name="Agarkova I."/>
            <person name="Borodovsky M."/>
            <person name="Gurnon J."/>
            <person name="Kuo A."/>
            <person name="Lindquist E."/>
            <person name="Lucas S."/>
            <person name="Pangilinan J."/>
            <person name="Polle J."/>
            <person name="Salamov A."/>
            <person name="Terry A."/>
            <person name="Yamada T."/>
            <person name="Dunigan D.D."/>
            <person name="Grigoriev I.V."/>
            <person name="Claverie J.M."/>
            <person name="Van Etten J.L."/>
        </authorList>
    </citation>
    <scope>NUCLEOTIDE SEQUENCE [LARGE SCALE GENOMIC DNA]</scope>
    <source>
        <strain evidence="2 3">NC64A</strain>
    </source>
</reference>
<keyword evidence="3" id="KW-1185">Reference proteome</keyword>
<dbReference type="InParanoid" id="E1ZFY5"/>
<feature type="compositionally biased region" description="Low complexity" evidence="1">
    <location>
        <begin position="348"/>
        <end position="359"/>
    </location>
</feature>
<feature type="compositionally biased region" description="Low complexity" evidence="1">
    <location>
        <begin position="389"/>
        <end position="399"/>
    </location>
</feature>
<evidence type="ECO:0000313" key="3">
    <source>
        <dbReference type="Proteomes" id="UP000008141"/>
    </source>
</evidence>
<evidence type="ECO:0000313" key="2">
    <source>
        <dbReference type="EMBL" id="EFN55201.1"/>
    </source>
</evidence>
<feature type="compositionally biased region" description="Low complexity" evidence="1">
    <location>
        <begin position="323"/>
        <end position="337"/>
    </location>
</feature>
<dbReference type="GeneID" id="17354690"/>
<feature type="region of interest" description="Disordered" evidence="1">
    <location>
        <begin position="71"/>
        <end position="423"/>
    </location>
</feature>
<feature type="region of interest" description="Disordered" evidence="1">
    <location>
        <begin position="1"/>
        <end position="32"/>
    </location>
</feature>
<feature type="compositionally biased region" description="Low complexity" evidence="1">
    <location>
        <begin position="14"/>
        <end position="32"/>
    </location>
</feature>
<proteinExistence type="predicted"/>
<sequence>MQGDNAPGGPFEPPAAGAGAAGTPTAPAATVRPSAAAPCAPLVPMARSETLTPLLPCGLTEKELSELACMAAAADSRRGSRVGPEDGGAARSEGHGTRLSFERINRVAAAVAAEKARRRSLEQQRRRERPRSQGQLARQPEPRRRQAAPSHPLLQLGRQRSLSEGQLDAMLGPPTPRGSVEAVTAAQRLAAISPDPSTLSLAAPDTPRAAEPTLQGKRPTAAGYGAPRPVRRSAPPHTDAAWRLQLRQQAGAAAAEGGTPPGSPFGLRGRRRDPDPLLPDLPGGSKAEAVTSWLQRSSSEHSEFGDEPPTAEARPQAGPPRLPLAGVPAAAAEHPAFPSDPGYGGYSAGPAGAAASAAGRPSSFPLDDGRRTAAAPNAMMLRLASEPHGQAGQPQPQQEQEQEAETPRRRKGLLASFNRLLRI</sequence>
<dbReference type="EMBL" id="GL433845">
    <property type="protein sequence ID" value="EFN55201.1"/>
    <property type="molecule type" value="Genomic_DNA"/>
</dbReference>
<dbReference type="RefSeq" id="XP_005847303.1">
    <property type="nucleotide sequence ID" value="XM_005847241.1"/>
</dbReference>